<dbReference type="EMBL" id="KN837283">
    <property type="protein sequence ID" value="KIJ29423.1"/>
    <property type="molecule type" value="Genomic_DNA"/>
</dbReference>
<sequence length="185" mass="21051">MYVSVQLSGPSFVARNQSPADEGEQKEHIKPPSLSVESLTTSSLYINTLSTFQSFMTSLHSTLTHLTCPFFSNFHCTYPTVTHLYFITPPKSTIERMSLHLEFADNNPFPRLQKAVFRASSIRHMVGVFLEFYGLPIPELTMFKVLLPLPKTKDGGSRTHSTKRHDGRVSLRPPRPYLYLSFEEP</sequence>
<proteinExistence type="predicted"/>
<dbReference type="Proteomes" id="UP000054279">
    <property type="component" value="Unassembled WGS sequence"/>
</dbReference>
<name>A0A0C9TIQ2_SPHS4</name>
<feature type="region of interest" description="Disordered" evidence="1">
    <location>
        <begin position="1"/>
        <end position="32"/>
    </location>
</feature>
<gene>
    <name evidence="2" type="ORF">M422DRAFT_54148</name>
</gene>
<organism evidence="2 3">
    <name type="scientific">Sphaerobolus stellatus (strain SS14)</name>
    <dbReference type="NCBI Taxonomy" id="990650"/>
    <lineage>
        <taxon>Eukaryota</taxon>
        <taxon>Fungi</taxon>
        <taxon>Dikarya</taxon>
        <taxon>Basidiomycota</taxon>
        <taxon>Agaricomycotina</taxon>
        <taxon>Agaricomycetes</taxon>
        <taxon>Phallomycetidae</taxon>
        <taxon>Geastrales</taxon>
        <taxon>Sphaerobolaceae</taxon>
        <taxon>Sphaerobolus</taxon>
    </lineage>
</organism>
<reference evidence="2 3" key="1">
    <citation type="submission" date="2014-06" db="EMBL/GenBank/DDBJ databases">
        <title>Evolutionary Origins and Diversification of the Mycorrhizal Mutualists.</title>
        <authorList>
            <consortium name="DOE Joint Genome Institute"/>
            <consortium name="Mycorrhizal Genomics Consortium"/>
            <person name="Kohler A."/>
            <person name="Kuo A."/>
            <person name="Nagy L.G."/>
            <person name="Floudas D."/>
            <person name="Copeland A."/>
            <person name="Barry K.W."/>
            <person name="Cichocki N."/>
            <person name="Veneault-Fourrey C."/>
            <person name="LaButti K."/>
            <person name="Lindquist E.A."/>
            <person name="Lipzen A."/>
            <person name="Lundell T."/>
            <person name="Morin E."/>
            <person name="Murat C."/>
            <person name="Riley R."/>
            <person name="Ohm R."/>
            <person name="Sun H."/>
            <person name="Tunlid A."/>
            <person name="Henrissat B."/>
            <person name="Grigoriev I.V."/>
            <person name="Hibbett D.S."/>
            <person name="Martin F."/>
        </authorList>
    </citation>
    <scope>NUCLEOTIDE SEQUENCE [LARGE SCALE GENOMIC DNA]</scope>
    <source>
        <strain evidence="2 3">SS14</strain>
    </source>
</reference>
<dbReference type="AlphaFoldDB" id="A0A0C9TIQ2"/>
<protein>
    <submittedName>
        <fullName evidence="2">Uncharacterized protein</fullName>
    </submittedName>
</protein>
<keyword evidence="3" id="KW-1185">Reference proteome</keyword>
<evidence type="ECO:0000313" key="2">
    <source>
        <dbReference type="EMBL" id="KIJ29423.1"/>
    </source>
</evidence>
<feature type="compositionally biased region" description="Polar residues" evidence="1">
    <location>
        <begin position="1"/>
        <end position="19"/>
    </location>
</feature>
<evidence type="ECO:0000313" key="3">
    <source>
        <dbReference type="Proteomes" id="UP000054279"/>
    </source>
</evidence>
<accession>A0A0C9TIQ2</accession>
<dbReference type="HOGENOM" id="CLU_1462215_0_0_1"/>
<feature type="region of interest" description="Disordered" evidence="1">
    <location>
        <begin position="153"/>
        <end position="172"/>
    </location>
</feature>
<evidence type="ECO:0000256" key="1">
    <source>
        <dbReference type="SAM" id="MobiDB-lite"/>
    </source>
</evidence>